<protein>
    <submittedName>
        <fullName evidence="1">Uncharacterized protein</fullName>
    </submittedName>
</protein>
<proteinExistence type="predicted"/>
<evidence type="ECO:0000313" key="2">
    <source>
        <dbReference type="Proteomes" id="UP000267821"/>
    </source>
</evidence>
<gene>
    <name evidence="1" type="ORF">L211DRAFT_836191</name>
</gene>
<keyword evidence="2" id="KW-1185">Reference proteome</keyword>
<dbReference type="OrthoDB" id="2391221at2759"/>
<organism evidence="1 2">
    <name type="scientific">Terfezia boudieri ATCC MYA-4762</name>
    <dbReference type="NCBI Taxonomy" id="1051890"/>
    <lineage>
        <taxon>Eukaryota</taxon>
        <taxon>Fungi</taxon>
        <taxon>Dikarya</taxon>
        <taxon>Ascomycota</taxon>
        <taxon>Pezizomycotina</taxon>
        <taxon>Pezizomycetes</taxon>
        <taxon>Pezizales</taxon>
        <taxon>Pezizaceae</taxon>
        <taxon>Terfezia</taxon>
    </lineage>
</organism>
<name>A0A3N4LWB9_9PEZI</name>
<sequence>MRLHHNTVTTLIRVASTSCEISAITLTICANVNFTTKELKKEIKKATRNNDLLVMGMPNHSCSIVLPPNVIVVDKDNWGEYYGPFSGRAYRIAQRNVV</sequence>
<dbReference type="InParanoid" id="A0A3N4LWB9"/>
<reference evidence="1 2" key="1">
    <citation type="journal article" date="2018" name="Nat. Ecol. Evol.">
        <title>Pezizomycetes genomes reveal the molecular basis of ectomycorrhizal truffle lifestyle.</title>
        <authorList>
            <person name="Murat C."/>
            <person name="Payen T."/>
            <person name="Noel B."/>
            <person name="Kuo A."/>
            <person name="Morin E."/>
            <person name="Chen J."/>
            <person name="Kohler A."/>
            <person name="Krizsan K."/>
            <person name="Balestrini R."/>
            <person name="Da Silva C."/>
            <person name="Montanini B."/>
            <person name="Hainaut M."/>
            <person name="Levati E."/>
            <person name="Barry K.W."/>
            <person name="Belfiori B."/>
            <person name="Cichocki N."/>
            <person name="Clum A."/>
            <person name="Dockter R.B."/>
            <person name="Fauchery L."/>
            <person name="Guy J."/>
            <person name="Iotti M."/>
            <person name="Le Tacon F."/>
            <person name="Lindquist E.A."/>
            <person name="Lipzen A."/>
            <person name="Malagnac F."/>
            <person name="Mello A."/>
            <person name="Molinier V."/>
            <person name="Miyauchi S."/>
            <person name="Poulain J."/>
            <person name="Riccioni C."/>
            <person name="Rubini A."/>
            <person name="Sitrit Y."/>
            <person name="Splivallo R."/>
            <person name="Traeger S."/>
            <person name="Wang M."/>
            <person name="Zifcakova L."/>
            <person name="Wipf D."/>
            <person name="Zambonelli A."/>
            <person name="Paolocci F."/>
            <person name="Nowrousian M."/>
            <person name="Ottonello S."/>
            <person name="Baldrian P."/>
            <person name="Spatafora J.W."/>
            <person name="Henrissat B."/>
            <person name="Nagy L.G."/>
            <person name="Aury J.M."/>
            <person name="Wincker P."/>
            <person name="Grigoriev I.V."/>
            <person name="Bonfante P."/>
            <person name="Martin F.M."/>
        </authorList>
    </citation>
    <scope>NUCLEOTIDE SEQUENCE [LARGE SCALE GENOMIC DNA]</scope>
    <source>
        <strain evidence="1 2">ATCC MYA-4762</strain>
    </source>
</reference>
<dbReference type="Proteomes" id="UP000267821">
    <property type="component" value="Unassembled WGS sequence"/>
</dbReference>
<accession>A0A3N4LWB9</accession>
<dbReference type="EMBL" id="ML121537">
    <property type="protein sequence ID" value="RPB25472.1"/>
    <property type="molecule type" value="Genomic_DNA"/>
</dbReference>
<dbReference type="AlphaFoldDB" id="A0A3N4LWB9"/>
<evidence type="ECO:0000313" key="1">
    <source>
        <dbReference type="EMBL" id="RPB25472.1"/>
    </source>
</evidence>